<dbReference type="InterPro" id="IPR015915">
    <property type="entry name" value="Kelch-typ_b-propeller"/>
</dbReference>
<dbReference type="SMART" id="SM00612">
    <property type="entry name" value="Kelch"/>
    <property type="match status" value="4"/>
</dbReference>
<dbReference type="Gene3D" id="2.120.10.80">
    <property type="entry name" value="Kelch-type beta propeller"/>
    <property type="match status" value="2"/>
</dbReference>
<dbReference type="SUPFAM" id="SSF50965">
    <property type="entry name" value="Galactose oxidase, central domain"/>
    <property type="match status" value="1"/>
</dbReference>
<dbReference type="OrthoDB" id="45365at2759"/>
<protein>
    <recommendedName>
        <fullName evidence="4">Galactose oxidase</fullName>
    </recommendedName>
</protein>
<feature type="signal peptide" evidence="1">
    <location>
        <begin position="1"/>
        <end position="21"/>
    </location>
</feature>
<dbReference type="Pfam" id="PF01344">
    <property type="entry name" value="Kelch_1"/>
    <property type="match status" value="1"/>
</dbReference>
<evidence type="ECO:0000256" key="1">
    <source>
        <dbReference type="SAM" id="SignalP"/>
    </source>
</evidence>
<organism evidence="2 3">
    <name type="scientific">Didymella heteroderae</name>
    <dbReference type="NCBI Taxonomy" id="1769908"/>
    <lineage>
        <taxon>Eukaryota</taxon>
        <taxon>Fungi</taxon>
        <taxon>Dikarya</taxon>
        <taxon>Ascomycota</taxon>
        <taxon>Pezizomycotina</taxon>
        <taxon>Dothideomycetes</taxon>
        <taxon>Pleosporomycetidae</taxon>
        <taxon>Pleosporales</taxon>
        <taxon>Pleosporineae</taxon>
        <taxon>Didymellaceae</taxon>
        <taxon>Didymella</taxon>
    </lineage>
</organism>
<dbReference type="EMBL" id="SWKV01000073">
    <property type="protein sequence ID" value="KAF3033979.1"/>
    <property type="molecule type" value="Genomic_DNA"/>
</dbReference>
<dbReference type="PANTHER" id="PTHR45632">
    <property type="entry name" value="LD33804P"/>
    <property type="match status" value="1"/>
</dbReference>
<evidence type="ECO:0000313" key="2">
    <source>
        <dbReference type="EMBL" id="KAF3033979.1"/>
    </source>
</evidence>
<dbReference type="InterPro" id="IPR011043">
    <property type="entry name" value="Gal_Oxase/kelch_b-propeller"/>
</dbReference>
<dbReference type="Pfam" id="PF24681">
    <property type="entry name" value="Kelch_KLHDC2_KLHL20_DRC7"/>
    <property type="match status" value="1"/>
</dbReference>
<proteinExistence type="predicted"/>
<dbReference type="PANTHER" id="PTHR45632:SF24">
    <property type="entry name" value="GALACTOSE OXIDASE"/>
    <property type="match status" value="1"/>
</dbReference>
<sequence>MQSTIHTLWIVFLSLMTPTLSHPTHHASWTPLAPLPLPRQEHTTVFLPPSTIAVLGGIIPTNASFAASPLPITTTSLVHLYSISDDTWNTAAPLPRAMNHINAAVIDGRIYVLGGLADLGQVEPAWRAVGDAYVYDPSSNTWKEIPAVPPGEERGSAAVGVCGSKIVLAGGMTDLELSGNRRQNTVAVVSVFDTESARWENVSEAAMYLPEGRDHAAAAVVDSKMYVLGGREQGQENVKDTVFVLDLKNLEAGWRVRGARMLTPRGGVAAGVVGKKVYVLGGEGNADVESGVFDEVEVYDTRKDKWQSVGPMRIPRHGTYAVGVENRVYVPGGGVRQSGAPVSAFDVFESSTSGCKTRSCSPHAFG</sequence>
<dbReference type="Proteomes" id="UP000758155">
    <property type="component" value="Unassembled WGS sequence"/>
</dbReference>
<reference evidence="2" key="1">
    <citation type="submission" date="2019-04" db="EMBL/GenBank/DDBJ databases">
        <title>Sequencing of skin fungus with MAO and IRED activity.</title>
        <authorList>
            <person name="Marsaioli A.J."/>
            <person name="Bonatto J.M.C."/>
            <person name="Reis Junior O."/>
        </authorList>
    </citation>
    <scope>NUCLEOTIDE SEQUENCE</scope>
    <source>
        <strain evidence="2">28M1</strain>
    </source>
</reference>
<keyword evidence="1" id="KW-0732">Signal</keyword>
<evidence type="ECO:0000313" key="3">
    <source>
        <dbReference type="Proteomes" id="UP000758155"/>
    </source>
</evidence>
<name>A0A9P4WJE4_9PLEO</name>
<comment type="caution">
    <text evidence="2">The sequence shown here is derived from an EMBL/GenBank/DDBJ whole genome shotgun (WGS) entry which is preliminary data.</text>
</comment>
<gene>
    <name evidence="2" type="ORF">E8E12_004774</name>
</gene>
<accession>A0A9P4WJE4</accession>
<dbReference type="AlphaFoldDB" id="A0A9P4WJE4"/>
<feature type="chain" id="PRO_5040393205" description="Galactose oxidase" evidence="1">
    <location>
        <begin position="22"/>
        <end position="366"/>
    </location>
</feature>
<dbReference type="InterPro" id="IPR006652">
    <property type="entry name" value="Kelch_1"/>
</dbReference>
<evidence type="ECO:0008006" key="4">
    <source>
        <dbReference type="Google" id="ProtNLM"/>
    </source>
</evidence>
<keyword evidence="3" id="KW-1185">Reference proteome</keyword>